<dbReference type="RefSeq" id="WP_189638724.1">
    <property type="nucleotide sequence ID" value="NZ_BMZF01000001.1"/>
</dbReference>
<keyword evidence="1" id="KW-0472">Membrane</keyword>
<evidence type="ECO:0000313" key="3">
    <source>
        <dbReference type="Proteomes" id="UP000634455"/>
    </source>
</evidence>
<dbReference type="EMBL" id="BMZF01000001">
    <property type="protein sequence ID" value="GHA41366.1"/>
    <property type="molecule type" value="Genomic_DNA"/>
</dbReference>
<comment type="caution">
    <text evidence="2">The sequence shown here is derived from an EMBL/GenBank/DDBJ whole genome shotgun (WGS) entry which is preliminary data.</text>
</comment>
<keyword evidence="1" id="KW-0812">Transmembrane</keyword>
<feature type="transmembrane region" description="Helical" evidence="1">
    <location>
        <begin position="21"/>
        <end position="42"/>
    </location>
</feature>
<organism evidence="2 3">
    <name type="scientific">Paramylibacter ulvae</name>
    <dbReference type="NCBI Taxonomy" id="1651968"/>
    <lineage>
        <taxon>Bacteria</taxon>
        <taxon>Pseudomonadati</taxon>
        <taxon>Pseudomonadota</taxon>
        <taxon>Alphaproteobacteria</taxon>
        <taxon>Rhodobacterales</taxon>
        <taxon>Paracoccaceae</taxon>
        <taxon>Paramylibacter</taxon>
    </lineage>
</organism>
<protein>
    <submittedName>
        <fullName evidence="2">Uncharacterized protein</fullName>
    </submittedName>
</protein>
<name>A0ABQ3CU00_9RHOB</name>
<evidence type="ECO:0000313" key="2">
    <source>
        <dbReference type="EMBL" id="GHA41366.1"/>
    </source>
</evidence>
<reference evidence="3" key="1">
    <citation type="journal article" date="2019" name="Int. J. Syst. Evol. Microbiol.">
        <title>The Global Catalogue of Microorganisms (GCM) 10K type strain sequencing project: providing services to taxonomists for standard genome sequencing and annotation.</title>
        <authorList>
            <consortium name="The Broad Institute Genomics Platform"/>
            <consortium name="The Broad Institute Genome Sequencing Center for Infectious Disease"/>
            <person name="Wu L."/>
            <person name="Ma J."/>
        </authorList>
    </citation>
    <scope>NUCLEOTIDE SEQUENCE [LARGE SCALE GENOMIC DNA]</scope>
    <source>
        <strain evidence="3">KCTC 32465</strain>
    </source>
</reference>
<gene>
    <name evidence="2" type="ORF">GCM10008927_02130</name>
</gene>
<keyword evidence="1" id="KW-1133">Transmembrane helix</keyword>
<sequence>MNIHWLMRAKRWAQRPPSWKRVKLVFAVILICVAIALFEHFFGWPDALNVNNNLRGRMPRL</sequence>
<proteinExistence type="predicted"/>
<accession>A0ABQ3CU00</accession>
<evidence type="ECO:0000256" key="1">
    <source>
        <dbReference type="SAM" id="Phobius"/>
    </source>
</evidence>
<keyword evidence="3" id="KW-1185">Reference proteome</keyword>
<dbReference type="Proteomes" id="UP000634455">
    <property type="component" value="Unassembled WGS sequence"/>
</dbReference>